<keyword evidence="2" id="KW-0812">Transmembrane</keyword>
<evidence type="ECO:0000313" key="5">
    <source>
        <dbReference type="Proteomes" id="UP000751518"/>
    </source>
</evidence>
<evidence type="ECO:0000313" key="4">
    <source>
        <dbReference type="EMBL" id="MCA9392309.1"/>
    </source>
</evidence>
<dbReference type="AlphaFoldDB" id="A0A955LLB2"/>
<evidence type="ECO:0000259" key="3">
    <source>
        <dbReference type="Pfam" id="PF13205"/>
    </source>
</evidence>
<dbReference type="Proteomes" id="UP000751518">
    <property type="component" value="Unassembled WGS sequence"/>
</dbReference>
<feature type="domain" description="SbsA Ig-like" evidence="3">
    <location>
        <begin position="198"/>
        <end position="300"/>
    </location>
</feature>
<keyword evidence="1" id="KW-0732">Signal</keyword>
<feature type="non-terminal residue" evidence="4">
    <location>
        <position position="491"/>
    </location>
</feature>
<feature type="transmembrane region" description="Helical" evidence="2">
    <location>
        <begin position="20"/>
        <end position="38"/>
    </location>
</feature>
<sequence>MNLQAAVNSLIGLFPTFESRIYLIVTILFVTVLANILARIEWYTIFRHLMLLHAGKQAFVQERKTQKQEKWFLWGLTIVGFFASVYVLWITLTQRPNLLSTSPQQYSVLTTTDTPISIEFDIPVDVKNMTFYTSPEVEGDWRWDYSVLGTMSRKVEFIPQQSFYPGSRITVYMVGLRPVWGAKEQHEMALQFDTPDIPTITNIEPNDGAEDVSTQSQLRFTFDHALGRYVDISYQISPDPGEYSVNREDKFEIISFEDPLKQDTEYKVDVVATPRSYVVETDEDIERGYSQNIKLFTFTTVSTPLLSSFSPKGDSVLITSPIQVAFDQKMQRSSVEKSFSITPKVLGDTSWNNDGEFVFAPKEELAKETEYTVSFAGGMQSVAGGIVGEPVSFAFTTIGKVAPSRTVPATATYGVDPTNSNVEIEFNQEVDHDSAVSKVSLSPIINYATAWDGNTLVLQTAGKLGYSTRYSLTISPGIKTVNGLDSTETFT</sequence>
<proteinExistence type="predicted"/>
<reference evidence="4" key="1">
    <citation type="submission" date="2020-04" db="EMBL/GenBank/DDBJ databases">
        <authorList>
            <person name="Zhang T."/>
        </authorList>
    </citation>
    <scope>NUCLEOTIDE SEQUENCE</scope>
    <source>
        <strain evidence="4">HKST-UBA03</strain>
    </source>
</reference>
<feature type="domain" description="SbsA Ig-like" evidence="3">
    <location>
        <begin position="405"/>
        <end position="486"/>
    </location>
</feature>
<name>A0A955LLB2_UNCKA</name>
<evidence type="ECO:0000256" key="2">
    <source>
        <dbReference type="SAM" id="Phobius"/>
    </source>
</evidence>
<dbReference type="EMBL" id="JAGQKZ010000036">
    <property type="protein sequence ID" value="MCA9392309.1"/>
    <property type="molecule type" value="Genomic_DNA"/>
</dbReference>
<gene>
    <name evidence="4" type="ORF">KC614_03845</name>
</gene>
<evidence type="ECO:0000256" key="1">
    <source>
        <dbReference type="ARBA" id="ARBA00022729"/>
    </source>
</evidence>
<keyword evidence="2" id="KW-0472">Membrane</keyword>
<accession>A0A955LLB2</accession>
<keyword evidence="2" id="KW-1133">Transmembrane helix</keyword>
<feature type="domain" description="SbsA Ig-like" evidence="3">
    <location>
        <begin position="304"/>
        <end position="397"/>
    </location>
</feature>
<feature type="transmembrane region" description="Helical" evidence="2">
    <location>
        <begin position="71"/>
        <end position="92"/>
    </location>
</feature>
<protein>
    <submittedName>
        <fullName evidence="4">Ig-like domain-containing protein</fullName>
    </submittedName>
</protein>
<organism evidence="4 5">
    <name type="scientific">candidate division WWE3 bacterium</name>
    <dbReference type="NCBI Taxonomy" id="2053526"/>
    <lineage>
        <taxon>Bacteria</taxon>
        <taxon>Katanobacteria</taxon>
    </lineage>
</organism>
<dbReference type="InterPro" id="IPR032812">
    <property type="entry name" value="SbsA_Ig"/>
</dbReference>
<dbReference type="Gene3D" id="2.60.40.3710">
    <property type="match status" value="2"/>
</dbReference>
<comment type="caution">
    <text evidence="4">The sequence shown here is derived from an EMBL/GenBank/DDBJ whole genome shotgun (WGS) entry which is preliminary data.</text>
</comment>
<dbReference type="Pfam" id="PF13205">
    <property type="entry name" value="Big_5"/>
    <property type="match status" value="3"/>
</dbReference>
<reference evidence="4" key="2">
    <citation type="journal article" date="2021" name="Microbiome">
        <title>Successional dynamics and alternative stable states in a saline activated sludge microbial community over 9 years.</title>
        <authorList>
            <person name="Wang Y."/>
            <person name="Ye J."/>
            <person name="Ju F."/>
            <person name="Liu L."/>
            <person name="Boyd J.A."/>
            <person name="Deng Y."/>
            <person name="Parks D.H."/>
            <person name="Jiang X."/>
            <person name="Yin X."/>
            <person name="Woodcroft B.J."/>
            <person name="Tyson G.W."/>
            <person name="Hugenholtz P."/>
            <person name="Polz M.F."/>
            <person name="Zhang T."/>
        </authorList>
    </citation>
    <scope>NUCLEOTIDE SEQUENCE</scope>
    <source>
        <strain evidence="4">HKST-UBA03</strain>
    </source>
</reference>